<dbReference type="Pfam" id="PF09350">
    <property type="entry name" value="DJC28_CD"/>
    <property type="match status" value="1"/>
</dbReference>
<sequence length="464" mass="52065">MLPDTGREERDETQSSRTSNVEQAQSSSNPAPLSGSAKLFADAVKEEAEERVRSAKLSVLEQEYENWTGEENIKDAVLRMLVDKYKPLRTGSIQTAEEKMKQTPPKVGSTSLTDQVPSTSHVKLTPEGNSWASEPLLRATEGHQPWHTTFKVPEHAVASVKLAQLPPVSSKPSGTPLPIDDKERRLEREHRKRTEQGIRLTQARESTLEYRLGIRGENMPTSRPKPVSMKGWTSLVEERIEKARQAGAFSAIKGRGQPLARSTDEHNPFIAREEFLMNRIIQKNQAAPPWIETQSGKYLAVNTFRELLRQAWIRRVIRNLTMSHPLEILRKFTLHDIKAHRDQSWVEKEKSYHETAIAELNALVRKYNGLAPYAVRRAYYSREAEIGRLYDECAPEILRQIAERGEGGQFRPLGGGEGVGSPGSAEGHATGLQSDMQSSPAGAEGGSFMKWVRGVFHRWFGTGT</sequence>
<proteinExistence type="predicted"/>
<dbReference type="EMBL" id="NHYE01000624">
    <property type="protein sequence ID" value="PPR04442.1"/>
    <property type="molecule type" value="Genomic_DNA"/>
</dbReference>
<dbReference type="OrthoDB" id="547796at2759"/>
<dbReference type="InterPro" id="IPR018961">
    <property type="entry name" value="DnaJ_homolog_subfam-C_membr-28"/>
</dbReference>
<dbReference type="Proteomes" id="UP000284706">
    <property type="component" value="Unassembled WGS sequence"/>
</dbReference>
<gene>
    <name evidence="3" type="ORF">CVT26_002271</name>
</gene>
<evidence type="ECO:0000313" key="4">
    <source>
        <dbReference type="Proteomes" id="UP000284706"/>
    </source>
</evidence>
<comment type="caution">
    <text evidence="3">The sequence shown here is derived from an EMBL/GenBank/DDBJ whole genome shotgun (WGS) entry which is preliminary data.</text>
</comment>
<evidence type="ECO:0000313" key="3">
    <source>
        <dbReference type="EMBL" id="PPR04442.1"/>
    </source>
</evidence>
<organism evidence="3 4">
    <name type="scientific">Gymnopilus dilepis</name>
    <dbReference type="NCBI Taxonomy" id="231916"/>
    <lineage>
        <taxon>Eukaryota</taxon>
        <taxon>Fungi</taxon>
        <taxon>Dikarya</taxon>
        <taxon>Basidiomycota</taxon>
        <taxon>Agaricomycotina</taxon>
        <taxon>Agaricomycetes</taxon>
        <taxon>Agaricomycetidae</taxon>
        <taxon>Agaricales</taxon>
        <taxon>Agaricineae</taxon>
        <taxon>Hymenogastraceae</taxon>
        <taxon>Gymnopilus</taxon>
    </lineage>
</organism>
<feature type="region of interest" description="Disordered" evidence="1">
    <location>
        <begin position="408"/>
        <end position="443"/>
    </location>
</feature>
<feature type="domain" description="DnaJ homologue subfamily C member 28 conserved" evidence="2">
    <location>
        <begin position="235"/>
        <end position="294"/>
    </location>
</feature>
<dbReference type="PANTHER" id="PTHR39394">
    <property type="entry name" value="YALI0E31793P"/>
    <property type="match status" value="1"/>
</dbReference>
<dbReference type="InParanoid" id="A0A409YN42"/>
<evidence type="ECO:0000259" key="2">
    <source>
        <dbReference type="Pfam" id="PF09350"/>
    </source>
</evidence>
<protein>
    <recommendedName>
        <fullName evidence="2">DnaJ homologue subfamily C member 28 conserved domain-containing protein</fullName>
    </recommendedName>
</protein>
<feature type="compositionally biased region" description="Polar residues" evidence="1">
    <location>
        <begin position="108"/>
        <end position="129"/>
    </location>
</feature>
<feature type="compositionally biased region" description="Basic and acidic residues" evidence="1">
    <location>
        <begin position="1"/>
        <end position="14"/>
    </location>
</feature>
<keyword evidence="4" id="KW-1185">Reference proteome</keyword>
<reference evidence="3 4" key="1">
    <citation type="journal article" date="2018" name="Evol. Lett.">
        <title>Horizontal gene cluster transfer increased hallucinogenic mushroom diversity.</title>
        <authorList>
            <person name="Reynolds H.T."/>
            <person name="Vijayakumar V."/>
            <person name="Gluck-Thaler E."/>
            <person name="Korotkin H.B."/>
            <person name="Matheny P.B."/>
            <person name="Slot J.C."/>
        </authorList>
    </citation>
    <scope>NUCLEOTIDE SEQUENCE [LARGE SCALE GENOMIC DNA]</scope>
    <source>
        <strain evidence="3 4">SRW20</strain>
    </source>
</reference>
<dbReference type="STRING" id="231916.A0A409YN42"/>
<accession>A0A409YN42</accession>
<name>A0A409YN42_9AGAR</name>
<evidence type="ECO:0000256" key="1">
    <source>
        <dbReference type="SAM" id="MobiDB-lite"/>
    </source>
</evidence>
<dbReference type="AlphaFoldDB" id="A0A409YN42"/>
<feature type="region of interest" description="Disordered" evidence="1">
    <location>
        <begin position="97"/>
        <end position="129"/>
    </location>
</feature>
<dbReference type="PANTHER" id="PTHR39394:SF1">
    <property type="entry name" value="DNAJ HOMOLOGUE SUBFAMILY C MEMBER 28 CONSERVED DOMAIN-CONTAINING PROTEIN"/>
    <property type="match status" value="1"/>
</dbReference>
<feature type="compositionally biased region" description="Polar residues" evidence="1">
    <location>
        <begin position="431"/>
        <end position="440"/>
    </location>
</feature>
<feature type="compositionally biased region" description="Polar residues" evidence="1">
    <location>
        <begin position="15"/>
        <end position="31"/>
    </location>
</feature>
<feature type="region of interest" description="Disordered" evidence="1">
    <location>
        <begin position="1"/>
        <end position="47"/>
    </location>
</feature>